<feature type="region of interest" description="Disordered" evidence="2">
    <location>
        <begin position="912"/>
        <end position="938"/>
    </location>
</feature>
<gene>
    <name evidence="3" type="ORF">MCOR_28345</name>
</gene>
<keyword evidence="4" id="KW-1185">Reference proteome</keyword>
<evidence type="ECO:0000313" key="4">
    <source>
        <dbReference type="Proteomes" id="UP000507470"/>
    </source>
</evidence>
<accession>A0A6J8CD23</accession>
<feature type="region of interest" description="Disordered" evidence="2">
    <location>
        <begin position="261"/>
        <end position="297"/>
    </location>
</feature>
<proteinExistence type="predicted"/>
<feature type="compositionally biased region" description="Basic and acidic residues" evidence="2">
    <location>
        <begin position="398"/>
        <end position="408"/>
    </location>
</feature>
<dbReference type="AlphaFoldDB" id="A0A6J8CD23"/>
<feature type="coiled-coil region" evidence="1">
    <location>
        <begin position="687"/>
        <end position="714"/>
    </location>
</feature>
<dbReference type="OrthoDB" id="6430699at2759"/>
<feature type="compositionally biased region" description="Polar residues" evidence="2">
    <location>
        <begin position="409"/>
        <end position="420"/>
    </location>
</feature>
<feature type="region of interest" description="Disordered" evidence="2">
    <location>
        <begin position="533"/>
        <end position="552"/>
    </location>
</feature>
<protein>
    <submittedName>
        <fullName evidence="3">Uncharacterized protein</fullName>
    </submittedName>
</protein>
<evidence type="ECO:0000256" key="2">
    <source>
        <dbReference type="SAM" id="MobiDB-lite"/>
    </source>
</evidence>
<dbReference type="PANTHER" id="PTHR15289:SF3">
    <property type="entry name" value="TASTIN"/>
    <property type="match status" value="1"/>
</dbReference>
<dbReference type="Proteomes" id="UP000507470">
    <property type="component" value="Unassembled WGS sequence"/>
</dbReference>
<feature type="compositionally biased region" description="Polar residues" evidence="2">
    <location>
        <begin position="270"/>
        <end position="286"/>
    </location>
</feature>
<sequence>MGDNLYLKVRNIVCMGSNLYLKVKKSQHGSHIPRPQLSGKKMKARPAPDFSKLHKKWEEQLQNGLSCKKKPTTIVKPFDVTKLGTKFTVQNKVTVLNDADDFELDFEADQKALDTILHNKGLSERKVAGRTTLDVMSMSTGKIKKKSCTNLGKRRILGELLCDPDQLSDDDRVVSAKKALEFDAEKKNITDFEEDPDALISILNDEGITVASSTDDRQTFAGSVIRSSLLQHPIPARQSCMSAVTKTTYSKTDTEALIQSVRDKQRSDSKQPNSKSPFKTNTSVVTDSPFGQRVMRPGRNSIYGNYHIYPMSSPAVTRHRNLLSQHSSPSNVSDHVQKNLKKELHREMHKSVKWSDVLESCTYYSPCGVPKIKEKKTLFSTIDEIDNDIDSCKENIEPSQQHEIDKSEINNSSDVTYTSDGQKRDDSSFVATASQNSATAVVCSMTHSKLLEPRQQPLLNYNTTDTTPCKVPSNTSSIQNVHDGTSGKSSLAARRIPITAAKHDSDIPNCVSVTASKKYRTFCKNIQKPFHQSGISSLPKQEGTEDGTTFNLSLPHSNLRSVKVPFDDAVNHNCDDLELQVKSETLLSKEAYPQEMAMHTEEKEESDDSDNVRRDPHSQTGPQSARSDNESVDNFVGRVKKSHKRQSIVELNESIVESQVHMHKLQAETEKLQDVKEVEGSQSNLNILQQLQLIAEQQEQLQFLQKQLQEELQQQHDRTASSAIESNNNFATNLDIGVTSSDNFRVSCTENILNNNVILVKDNQTIVSQPLSIFASSSAAFSQTLSPSRTWSPCKDLTLTPSKRQPRVAIDTQFDITPYVTKTFSQRDEKLIQQKNKSFQEQIAHPTPMKTEFSYVNVSSTSSVPPLWTPLALSEASQDQQNINLTPKICDNDIKTCTSQVAAIDLSVKRPKEDDHSAAFSPSISVGAGPGSPQPKPTPISAFTRVHSPNLNDNQNVGSLSLRANTLMSPVDLSSKKKRLSMRRNIIAVSSERYQEALLDDECALYSCRLQTPGFTGRSYVNPVATVLQEGDEMHFIPIREDSPVRHYIREGSAFSCYSP</sequence>
<feature type="region of interest" description="Disordered" evidence="2">
    <location>
        <begin position="398"/>
        <end position="427"/>
    </location>
</feature>
<dbReference type="EMBL" id="CACVKT020005203">
    <property type="protein sequence ID" value="CAC5393481.1"/>
    <property type="molecule type" value="Genomic_DNA"/>
</dbReference>
<evidence type="ECO:0000313" key="3">
    <source>
        <dbReference type="EMBL" id="CAC5393481.1"/>
    </source>
</evidence>
<feature type="region of interest" description="Disordered" evidence="2">
    <location>
        <begin position="598"/>
        <end position="632"/>
    </location>
</feature>
<keyword evidence="1" id="KW-0175">Coiled coil</keyword>
<dbReference type="PANTHER" id="PTHR15289">
    <property type="entry name" value="TASTIN"/>
    <property type="match status" value="1"/>
</dbReference>
<reference evidence="3 4" key="1">
    <citation type="submission" date="2020-06" db="EMBL/GenBank/DDBJ databases">
        <authorList>
            <person name="Li R."/>
            <person name="Bekaert M."/>
        </authorList>
    </citation>
    <scope>NUCLEOTIDE SEQUENCE [LARGE SCALE GENOMIC DNA]</scope>
    <source>
        <strain evidence="4">wild</strain>
    </source>
</reference>
<evidence type="ECO:0000256" key="1">
    <source>
        <dbReference type="SAM" id="Coils"/>
    </source>
</evidence>
<name>A0A6J8CD23_MYTCO</name>
<organism evidence="3 4">
    <name type="scientific">Mytilus coruscus</name>
    <name type="common">Sea mussel</name>
    <dbReference type="NCBI Taxonomy" id="42192"/>
    <lineage>
        <taxon>Eukaryota</taxon>
        <taxon>Metazoa</taxon>
        <taxon>Spiralia</taxon>
        <taxon>Lophotrochozoa</taxon>
        <taxon>Mollusca</taxon>
        <taxon>Bivalvia</taxon>
        <taxon>Autobranchia</taxon>
        <taxon>Pteriomorphia</taxon>
        <taxon>Mytilida</taxon>
        <taxon>Mytiloidea</taxon>
        <taxon>Mytilidae</taxon>
        <taxon>Mytilinae</taxon>
        <taxon>Mytilus</taxon>
    </lineage>
</organism>
<dbReference type="InterPro" id="IPR026133">
    <property type="entry name" value="Tastin"/>
</dbReference>